<proteinExistence type="predicted"/>
<sequence>MGIKQFPYTLKVLKKTEAQYDPDTGNWIPGTEDWVTVSKCRDEGNGGGNRIVTTDGEIYVFGAVVYLPKNSPSVELGAKIRVFDKEGNTRLEGDNKLFKKEQLHARLWV</sequence>
<dbReference type="PATRIC" id="fig|253.9.peg.4113"/>
<evidence type="ECO:0000313" key="1">
    <source>
        <dbReference type="EMBL" id="KPE51263.1"/>
    </source>
</evidence>
<protein>
    <submittedName>
        <fullName evidence="1">Uncharacterized protein</fullName>
    </submittedName>
</protein>
<name>A0A0N0IWB8_CHRID</name>
<evidence type="ECO:0000313" key="2">
    <source>
        <dbReference type="Proteomes" id="UP000037953"/>
    </source>
</evidence>
<reference evidence="1 2" key="1">
    <citation type="journal article" date="2015" name="Genom Data">
        <title>Draft genome sequence of a multidrug-resistant Chryseobacterium indologenes isolate from Malaysia.</title>
        <authorList>
            <person name="Yu C.Y."/>
            <person name="Ang G.Y."/>
            <person name="Cheng H.J."/>
            <person name="Cheong Y.M."/>
            <person name="Yin W.F."/>
            <person name="Chan K.G."/>
        </authorList>
    </citation>
    <scope>NUCLEOTIDE SEQUENCE [LARGE SCALE GENOMIC DNA]</scope>
    <source>
        <strain evidence="1 2">CI_885</strain>
    </source>
</reference>
<organism evidence="1 2">
    <name type="scientific">Chryseobacterium indologenes</name>
    <name type="common">Flavobacterium indologenes</name>
    <dbReference type="NCBI Taxonomy" id="253"/>
    <lineage>
        <taxon>Bacteria</taxon>
        <taxon>Pseudomonadati</taxon>
        <taxon>Bacteroidota</taxon>
        <taxon>Flavobacteriia</taxon>
        <taxon>Flavobacteriales</taxon>
        <taxon>Weeksellaceae</taxon>
        <taxon>Chryseobacterium group</taxon>
        <taxon>Chryseobacterium</taxon>
    </lineage>
</organism>
<dbReference type="AlphaFoldDB" id="A0A0N0IWB8"/>
<reference evidence="2" key="2">
    <citation type="submission" date="2015-09" db="EMBL/GenBank/DDBJ databases">
        <title>Draft genome sequence of a multidrug-resistant Chryseobacterium indologenes isolate from Malaysia.</title>
        <authorList>
            <person name="Yu C.Y."/>
            <person name="Ang G.Y."/>
            <person name="Chan K.-G."/>
        </authorList>
    </citation>
    <scope>NUCLEOTIDE SEQUENCE [LARGE SCALE GENOMIC DNA]</scope>
    <source>
        <strain evidence="2">CI_885</strain>
    </source>
</reference>
<dbReference type="RefSeq" id="WP_062699380.1">
    <property type="nucleotide sequence ID" value="NZ_LJOD01000006.1"/>
</dbReference>
<dbReference type="Proteomes" id="UP000037953">
    <property type="component" value="Unassembled WGS sequence"/>
</dbReference>
<comment type="caution">
    <text evidence="1">The sequence shown here is derived from an EMBL/GenBank/DDBJ whole genome shotgun (WGS) entry which is preliminary data.</text>
</comment>
<accession>A0A0N0IWB8</accession>
<gene>
    <name evidence="1" type="ORF">AOB46_11420</name>
</gene>
<dbReference type="OrthoDB" id="1093417at2"/>
<dbReference type="EMBL" id="LJOD01000006">
    <property type="protein sequence ID" value="KPE51263.1"/>
    <property type="molecule type" value="Genomic_DNA"/>
</dbReference>